<reference evidence="6 7" key="1">
    <citation type="journal article" date="2010" name="Proc. Natl. Acad. Sci. U.S.A.">
        <title>Insights into evolution of multicellular fungi from the assembled chromosomes of the mushroom Coprinopsis cinerea (Coprinus cinereus).</title>
        <authorList>
            <person name="Stajich J.E."/>
            <person name="Wilke S.K."/>
            <person name="Ahren D."/>
            <person name="Au C.H."/>
            <person name="Birren B.W."/>
            <person name="Borodovsky M."/>
            <person name="Burns C."/>
            <person name="Canback B."/>
            <person name="Casselton L.A."/>
            <person name="Cheng C.K."/>
            <person name="Deng J."/>
            <person name="Dietrich F.S."/>
            <person name="Fargo D.C."/>
            <person name="Farman M.L."/>
            <person name="Gathman A.C."/>
            <person name="Goldberg J."/>
            <person name="Guigo R."/>
            <person name="Hoegger P.J."/>
            <person name="Hooker J.B."/>
            <person name="Huggins A."/>
            <person name="James T.Y."/>
            <person name="Kamada T."/>
            <person name="Kilaru S."/>
            <person name="Kodira C."/>
            <person name="Kues U."/>
            <person name="Kupfer D."/>
            <person name="Kwan H.S."/>
            <person name="Lomsadze A."/>
            <person name="Li W."/>
            <person name="Lilly W.W."/>
            <person name="Ma L.J."/>
            <person name="Mackey A.J."/>
            <person name="Manning G."/>
            <person name="Martin F."/>
            <person name="Muraguchi H."/>
            <person name="Natvig D.O."/>
            <person name="Palmerini H."/>
            <person name="Ramesh M.A."/>
            <person name="Rehmeyer C.J."/>
            <person name="Roe B.A."/>
            <person name="Shenoy N."/>
            <person name="Stanke M."/>
            <person name="Ter-Hovhannisyan V."/>
            <person name="Tunlid A."/>
            <person name="Velagapudi R."/>
            <person name="Vision T.J."/>
            <person name="Zeng Q."/>
            <person name="Zolan M.E."/>
            <person name="Pukkila P.J."/>
        </authorList>
    </citation>
    <scope>NUCLEOTIDE SEQUENCE [LARGE SCALE GENOMIC DNA]</scope>
    <source>
        <strain evidence="7">Okayama-7 / 130 / ATCC MYA-4618 / FGSC 9003</strain>
    </source>
</reference>
<name>A8P0W5_COPC7</name>
<keyword evidence="3" id="KW-0326">Glycosidase</keyword>
<dbReference type="InterPro" id="IPR013780">
    <property type="entry name" value="Glyco_hydro_b"/>
</dbReference>
<evidence type="ECO:0000313" key="6">
    <source>
        <dbReference type="EMBL" id="EAU83864.2"/>
    </source>
</evidence>
<comment type="caution">
    <text evidence="6">The sequence shown here is derived from an EMBL/GenBank/DDBJ whole genome shotgun (WGS) entry which is preliminary data.</text>
</comment>
<dbReference type="eggNOG" id="ENOG502QPU8">
    <property type="taxonomic scope" value="Eukaryota"/>
</dbReference>
<dbReference type="Pfam" id="PF18564">
    <property type="entry name" value="Glyco_hydro_5_C"/>
    <property type="match status" value="1"/>
</dbReference>
<evidence type="ECO:0000256" key="2">
    <source>
        <dbReference type="ARBA" id="ARBA00022801"/>
    </source>
</evidence>
<dbReference type="InterPro" id="IPR017853">
    <property type="entry name" value="GH"/>
</dbReference>
<dbReference type="VEuPathDB" id="FungiDB:CC1G_09533"/>
<dbReference type="PANTHER" id="PTHR31308">
    <property type="match status" value="1"/>
</dbReference>
<dbReference type="InParanoid" id="A8P0W5"/>
<dbReference type="RefSeq" id="XP_001837982.2">
    <property type="nucleotide sequence ID" value="XM_001837930.2"/>
</dbReference>
<keyword evidence="4" id="KW-0472">Membrane</keyword>
<dbReference type="InterPro" id="IPR052066">
    <property type="entry name" value="Glycosphingolipid_Hydrolases"/>
</dbReference>
<dbReference type="GeneID" id="6014547"/>
<keyword evidence="4" id="KW-0812">Transmembrane</keyword>
<evidence type="ECO:0000256" key="1">
    <source>
        <dbReference type="ARBA" id="ARBA00005641"/>
    </source>
</evidence>
<dbReference type="OMA" id="NEFIPPW"/>
<dbReference type="PANTHER" id="PTHR31308:SF5">
    <property type="entry name" value="ERGOSTERYL-BETA-GLUCOSIDASE"/>
    <property type="match status" value="1"/>
</dbReference>
<keyword evidence="7" id="KW-1185">Reference proteome</keyword>
<dbReference type="EMBL" id="AACS02000006">
    <property type="protein sequence ID" value="EAU83864.2"/>
    <property type="molecule type" value="Genomic_DNA"/>
</dbReference>
<proteinExistence type="inferred from homology"/>
<feature type="domain" description="Glycoside hydrolase family 5 C-terminal" evidence="5">
    <location>
        <begin position="635"/>
        <end position="725"/>
    </location>
</feature>
<dbReference type="AlphaFoldDB" id="A8P0W5"/>
<dbReference type="GO" id="GO:1904462">
    <property type="term" value="P:ergosteryl 3-beta-D-glucoside catabolic process"/>
    <property type="evidence" value="ECO:0007669"/>
    <property type="project" value="TreeGrafter"/>
</dbReference>
<keyword evidence="4" id="KW-1133">Transmembrane helix</keyword>
<evidence type="ECO:0000256" key="4">
    <source>
        <dbReference type="SAM" id="Phobius"/>
    </source>
</evidence>
<dbReference type="Proteomes" id="UP000001861">
    <property type="component" value="Unassembled WGS sequence"/>
</dbReference>
<dbReference type="SUPFAM" id="SSF51445">
    <property type="entry name" value="(Trans)glycosidases"/>
    <property type="match status" value="1"/>
</dbReference>
<comment type="similarity">
    <text evidence="1">Belongs to the glycosyl hydrolase 5 (cellulase A) family.</text>
</comment>
<dbReference type="HOGENOM" id="CLU_009024_1_0_1"/>
<sequence length="771" mass="87080">MSIPSTLDSSFILVENDARKPNPIVQDAKPNIPATHPSLEPGYKPGSANTYAHDWSPLATGGSIKTQGRHFVDGYGRVCHLRGANVSGCCKTPFDHDHENFPGDHRSVTFVGRPFPLEEAPEHFARLRRWGLTFIRFLVTWEAVEHAGPGIYDKEYLAYIRALLSLLPKYGLTAFVSMHQDVWSRYSGGSGAPAWTLEAAGFDLGAIEETGAGWLQGQKRGGHTEPDRGIWPCGYQKLSAATMATLFWGGDTFAPKLRVKGTDGEEVTIQKYLQDAFLGTWEEIVKAVGDLEGVIGVQMMNEPHRGYIELPSLHSFDYNTDLHLAHVPSAFQSFQLGAGHPTEVPHYERSFPWPTKLTGNTLVNANGVKAWREDGPTNGKCIWELHNVWGWDQKKNEAVILREGYFLVHPKTKEKVDWYVDCYFPLMQRWEKRIRPSIGADKMIFAEPIPNEFCPKTWTEERRPSNLVYAPHWYDLNALFSKAFGDFTVNVQGLSRGMFLPKALYWGQKGARDNYSLQIRNIVQKGYEALGDKPIVIGECGIPMDMNNKEAFETGDFTWHARMMDALMTALERSFVGFTLWNYNPSNNDVHGDDWNGENFSWFSRYRALPPSLLDYSQTSPTLDNGGRILTSIVRPYPAKTCGIPIKMEYEMTTGTFTYEWANSSGPLLSAETEIFYPSLIAQSRDVMVNGLEKGDRYVYDERRQTLFIVCQDVKTPGKRHRVEVSVSPGLDYPRPEFYLNDIWTDFGGQISAAVFVVLLVMALLTTRWLV</sequence>
<gene>
    <name evidence="6" type="ORF">CC1G_09533</name>
</gene>
<accession>A8P0W5</accession>
<keyword evidence="2" id="KW-0378">Hydrolase</keyword>
<evidence type="ECO:0000256" key="3">
    <source>
        <dbReference type="ARBA" id="ARBA00023295"/>
    </source>
</evidence>
<dbReference type="GO" id="GO:0050295">
    <property type="term" value="F:steryl-beta-glucosidase activity"/>
    <property type="evidence" value="ECO:0007669"/>
    <property type="project" value="TreeGrafter"/>
</dbReference>
<feature type="transmembrane region" description="Helical" evidence="4">
    <location>
        <begin position="751"/>
        <end position="770"/>
    </location>
</feature>
<evidence type="ECO:0000259" key="5">
    <source>
        <dbReference type="Pfam" id="PF18564"/>
    </source>
</evidence>
<dbReference type="InterPro" id="IPR041036">
    <property type="entry name" value="GH5_C"/>
</dbReference>
<dbReference type="Gene3D" id="2.60.40.1180">
    <property type="entry name" value="Golgi alpha-mannosidase II"/>
    <property type="match status" value="1"/>
</dbReference>
<dbReference type="KEGG" id="cci:CC1G_09533"/>
<protein>
    <submittedName>
        <fullName evidence="6">Cytoplasmic protein</fullName>
    </submittedName>
</protein>
<dbReference type="Gene3D" id="3.20.20.80">
    <property type="entry name" value="Glycosidases"/>
    <property type="match status" value="2"/>
</dbReference>
<organism evidence="6 7">
    <name type="scientific">Coprinopsis cinerea (strain Okayama-7 / 130 / ATCC MYA-4618 / FGSC 9003)</name>
    <name type="common">Inky cap fungus</name>
    <name type="synonym">Hormographiella aspergillata</name>
    <dbReference type="NCBI Taxonomy" id="240176"/>
    <lineage>
        <taxon>Eukaryota</taxon>
        <taxon>Fungi</taxon>
        <taxon>Dikarya</taxon>
        <taxon>Basidiomycota</taxon>
        <taxon>Agaricomycotina</taxon>
        <taxon>Agaricomycetes</taxon>
        <taxon>Agaricomycetidae</taxon>
        <taxon>Agaricales</taxon>
        <taxon>Agaricineae</taxon>
        <taxon>Psathyrellaceae</taxon>
        <taxon>Coprinopsis</taxon>
    </lineage>
</organism>
<dbReference type="OrthoDB" id="9971853at2759"/>
<evidence type="ECO:0000313" key="7">
    <source>
        <dbReference type="Proteomes" id="UP000001861"/>
    </source>
</evidence>